<name>A0A849VHR4_9GAMM</name>
<keyword evidence="2" id="KW-0805">Transcription regulation</keyword>
<reference evidence="6 7" key="1">
    <citation type="submission" date="2020-04" db="EMBL/GenBank/DDBJ databases">
        <title>Pseudoalteromonas caenipelagi sp. nov., isolated from a tidal flat.</title>
        <authorList>
            <person name="Park S."/>
            <person name="Yoon J.-H."/>
        </authorList>
    </citation>
    <scope>NUCLEOTIDE SEQUENCE [LARGE SCALE GENOMIC DNA]</scope>
    <source>
        <strain evidence="6 7">JBTF-M23</strain>
    </source>
</reference>
<keyword evidence="4" id="KW-0804">Transcription</keyword>
<evidence type="ECO:0000313" key="7">
    <source>
        <dbReference type="Proteomes" id="UP000586305"/>
    </source>
</evidence>
<dbReference type="PROSITE" id="PS50931">
    <property type="entry name" value="HTH_LYSR"/>
    <property type="match status" value="1"/>
</dbReference>
<protein>
    <submittedName>
        <fullName evidence="6">LysR family transcriptional regulator</fullName>
    </submittedName>
</protein>
<keyword evidence="7" id="KW-1185">Reference proteome</keyword>
<proteinExistence type="inferred from homology"/>
<evidence type="ECO:0000256" key="3">
    <source>
        <dbReference type="ARBA" id="ARBA00023125"/>
    </source>
</evidence>
<dbReference type="AlphaFoldDB" id="A0A849VHR4"/>
<dbReference type="InterPro" id="IPR005119">
    <property type="entry name" value="LysR_subst-bd"/>
</dbReference>
<evidence type="ECO:0000256" key="1">
    <source>
        <dbReference type="ARBA" id="ARBA00009437"/>
    </source>
</evidence>
<dbReference type="InterPro" id="IPR000847">
    <property type="entry name" value="LysR_HTH_N"/>
</dbReference>
<dbReference type="Pfam" id="PF00126">
    <property type="entry name" value="HTH_1"/>
    <property type="match status" value="1"/>
</dbReference>
<dbReference type="PANTHER" id="PTHR30126">
    <property type="entry name" value="HTH-TYPE TRANSCRIPTIONAL REGULATOR"/>
    <property type="match status" value="1"/>
</dbReference>
<dbReference type="PANTHER" id="PTHR30126:SF88">
    <property type="entry name" value="TRANSCRIPTIONAL REGULATOR-RELATED"/>
    <property type="match status" value="1"/>
</dbReference>
<dbReference type="Gene3D" id="1.10.10.10">
    <property type="entry name" value="Winged helix-like DNA-binding domain superfamily/Winged helix DNA-binding domain"/>
    <property type="match status" value="1"/>
</dbReference>
<evidence type="ECO:0000256" key="4">
    <source>
        <dbReference type="ARBA" id="ARBA00023163"/>
    </source>
</evidence>
<evidence type="ECO:0000313" key="6">
    <source>
        <dbReference type="EMBL" id="NOU52248.1"/>
    </source>
</evidence>
<comment type="similarity">
    <text evidence="1">Belongs to the LysR transcriptional regulatory family.</text>
</comment>
<accession>A0A849VHR4</accession>
<dbReference type="InterPro" id="IPR036390">
    <property type="entry name" value="WH_DNA-bd_sf"/>
</dbReference>
<gene>
    <name evidence="6" type="ORF">HG263_17095</name>
</gene>
<dbReference type="GO" id="GO:0000976">
    <property type="term" value="F:transcription cis-regulatory region binding"/>
    <property type="evidence" value="ECO:0007669"/>
    <property type="project" value="TreeGrafter"/>
</dbReference>
<comment type="caution">
    <text evidence="6">The sequence shown here is derived from an EMBL/GenBank/DDBJ whole genome shotgun (WGS) entry which is preliminary data.</text>
</comment>
<dbReference type="Proteomes" id="UP000586305">
    <property type="component" value="Unassembled WGS sequence"/>
</dbReference>
<dbReference type="GO" id="GO:0003700">
    <property type="term" value="F:DNA-binding transcription factor activity"/>
    <property type="evidence" value="ECO:0007669"/>
    <property type="project" value="InterPro"/>
</dbReference>
<sequence>MLRITLEQWRMLRMVAEHGGFNQAAEQIHKSQSSIHTAVSKIEHSLGVKVFYVEGRKTRLTEAGQMLLRRANYLLDEAQKVESVGHTLAKGVETSLRIAVDEVFAKQILYQALDNTSEKFPLLRIELFESILSGAHELVENNQADIAISPMTLASGFSEQLCRVEFVAVSSPTHPLQQYNRPLTFEDLKSFRQIVIRDSAHNKRSDSGWLEANQRWTVSHLRTSIDMICEGLGFAWLPASAITEQLKNGLLKQLPLTHNATRSSALYLVFQDSDRLGVAAKAFIEQLRYLCRSINH</sequence>
<feature type="domain" description="HTH lysR-type" evidence="5">
    <location>
        <begin position="4"/>
        <end position="61"/>
    </location>
</feature>
<dbReference type="SUPFAM" id="SSF46785">
    <property type="entry name" value="Winged helix' DNA-binding domain"/>
    <property type="match status" value="1"/>
</dbReference>
<keyword evidence="3" id="KW-0238">DNA-binding</keyword>
<evidence type="ECO:0000259" key="5">
    <source>
        <dbReference type="PROSITE" id="PS50931"/>
    </source>
</evidence>
<dbReference type="Gene3D" id="3.40.190.290">
    <property type="match status" value="1"/>
</dbReference>
<dbReference type="Pfam" id="PF03466">
    <property type="entry name" value="LysR_substrate"/>
    <property type="match status" value="1"/>
</dbReference>
<dbReference type="SUPFAM" id="SSF53850">
    <property type="entry name" value="Periplasmic binding protein-like II"/>
    <property type="match status" value="1"/>
</dbReference>
<dbReference type="EMBL" id="JABBPG010000008">
    <property type="protein sequence ID" value="NOU52248.1"/>
    <property type="molecule type" value="Genomic_DNA"/>
</dbReference>
<organism evidence="6 7">
    <name type="scientific">Pseudoalteromonas caenipelagi</name>
    <dbReference type="NCBI Taxonomy" id="2726988"/>
    <lineage>
        <taxon>Bacteria</taxon>
        <taxon>Pseudomonadati</taxon>
        <taxon>Pseudomonadota</taxon>
        <taxon>Gammaproteobacteria</taxon>
        <taxon>Alteromonadales</taxon>
        <taxon>Pseudoalteromonadaceae</taxon>
        <taxon>Pseudoalteromonas</taxon>
    </lineage>
</organism>
<dbReference type="RefSeq" id="WP_171627307.1">
    <property type="nucleotide sequence ID" value="NZ_JABBPG010000008.1"/>
</dbReference>
<dbReference type="InterPro" id="IPR036388">
    <property type="entry name" value="WH-like_DNA-bd_sf"/>
</dbReference>
<evidence type="ECO:0000256" key="2">
    <source>
        <dbReference type="ARBA" id="ARBA00023015"/>
    </source>
</evidence>